<dbReference type="InterPro" id="IPR018966">
    <property type="entry name" value="VTC_domain"/>
</dbReference>
<evidence type="ECO:0000256" key="2">
    <source>
        <dbReference type="ARBA" id="ARBA00022692"/>
    </source>
</evidence>
<dbReference type="Pfam" id="PF02656">
    <property type="entry name" value="DUF202"/>
    <property type="match status" value="1"/>
</dbReference>
<evidence type="ECO:0000256" key="4">
    <source>
        <dbReference type="ARBA" id="ARBA00023136"/>
    </source>
</evidence>
<dbReference type="InterPro" id="IPR051572">
    <property type="entry name" value="VTC_Complex_Subunit"/>
</dbReference>
<evidence type="ECO:0000259" key="8">
    <source>
        <dbReference type="Pfam" id="PF09359"/>
    </source>
</evidence>
<feature type="transmembrane region" description="Helical" evidence="6">
    <location>
        <begin position="1113"/>
        <end position="1132"/>
    </location>
</feature>
<dbReference type="InterPro" id="IPR042267">
    <property type="entry name" value="VTC_sf"/>
</dbReference>
<feature type="region of interest" description="Disordered" evidence="5">
    <location>
        <begin position="983"/>
        <end position="1005"/>
    </location>
</feature>
<feature type="compositionally biased region" description="Gly residues" evidence="5">
    <location>
        <begin position="929"/>
        <end position="939"/>
    </location>
</feature>
<dbReference type="PANTHER" id="PTHR46140">
    <property type="entry name" value="VACUOLAR TRANSPORTER CHAPERONE 1-RELATED"/>
    <property type="match status" value="1"/>
</dbReference>
<feature type="region of interest" description="Disordered" evidence="5">
    <location>
        <begin position="855"/>
        <end position="877"/>
    </location>
</feature>
<comment type="subcellular location">
    <subcellularLocation>
        <location evidence="1">Endomembrane system</location>
        <topology evidence="1">Multi-pass membrane protein</topology>
    </subcellularLocation>
</comment>
<keyword evidence="3 6" id="KW-1133">Transmembrane helix</keyword>
<evidence type="ECO:0000313" key="10">
    <source>
        <dbReference type="Proteomes" id="UP000054498"/>
    </source>
</evidence>
<feature type="domain" description="VTC" evidence="8">
    <location>
        <begin position="363"/>
        <end position="630"/>
    </location>
</feature>
<dbReference type="AlphaFoldDB" id="A0A0D2MKA1"/>
<dbReference type="GO" id="GO:0012505">
    <property type="term" value="C:endomembrane system"/>
    <property type="evidence" value="ECO:0007669"/>
    <property type="project" value="UniProtKB-SubCell"/>
</dbReference>
<feature type="domain" description="DUF202" evidence="7">
    <location>
        <begin position="1021"/>
        <end position="1096"/>
    </location>
</feature>
<keyword evidence="10" id="KW-1185">Reference proteome</keyword>
<dbReference type="Gene3D" id="3.20.100.30">
    <property type="entry name" value="VTC, catalytic tunnel domain"/>
    <property type="match status" value="1"/>
</dbReference>
<name>A0A0D2MKA1_9CHLO</name>
<dbReference type="Pfam" id="PF09359">
    <property type="entry name" value="VTC"/>
    <property type="match status" value="1"/>
</dbReference>
<dbReference type="GO" id="GO:0006799">
    <property type="term" value="P:polyphosphate biosynthetic process"/>
    <property type="evidence" value="ECO:0007669"/>
    <property type="project" value="UniProtKB-ARBA"/>
</dbReference>
<dbReference type="KEGG" id="mng:MNEG_6935"/>
<feature type="compositionally biased region" description="Polar residues" evidence="5">
    <location>
        <begin position="983"/>
        <end position="994"/>
    </location>
</feature>
<evidence type="ECO:0000256" key="5">
    <source>
        <dbReference type="SAM" id="MobiDB-lite"/>
    </source>
</evidence>
<sequence>MAHTTARSLLELVKHHGVVREAHLAELLASETGGRPEVDRAEECAARRGLSRVLACIQGCDEDALIRIMGSGGKGGGPPVPRVMVLALLHLAAQLQHQNGHSTFGALAAHSPFMAAFEAEMHSARRLVAGAHKELLARLADLGRQLPPTVSAAVTCAPPSSTVAAEVAACAALRAAADRAASDLVALDDLTRSAVQSMARLAAAYDNALLGAAAATAHMCRDSGEDGDAASPCSWQQQRQQQRQPWWRRWQQPRQRQEGSGMLDGAPVTAVVSHSAPGQQGKYVAGVAPDVYHQAAHRIITGGGAAASEPALWALSALHARIRHREAAALEAAAAGVDGSGQSAEPASTTGAAEWKAPDKFTRSTTKYWVRPAHVLRVKAALCRHLPLLVYGAKSPVHQGDIDSPAAIQAGAGAGSTLVSSVYFDSEGLASYHARLAKEDGARAVRMRWYGPRRPNDGGQTVFVERKTHREPWTGERSVKERASLRQEQVAPFLCGALSPCDLGKGSKAQLLTEVQQHLARLEQGPSVRTEYVRSAWQAYDSAAVRVSLDDHMLLLRERGAHKAPGDWCAALETAGALPGGDAVRFPYSVLEIKLASDIKPAWINELLASGLLVEVPRFSKFLHGSALLFPAACATTPPWFLPDELDCGRFTPATANEMEVRGGCPRCWVGCDGGEAEAIPPPPWLVLPGSSGAPLGPSSALLSASTGNDVRLGPLSLHSRLKIFVRRGRPAPAAAPGASLSSFTIQAASNGFSGRTATSCGSLDHLVLPILGPEDKEEGASADAAQPAGPLEVAAFSGGAASQQLQLAGQGGLQGAQQAIPGAVGAAPQQQEGSAAPASVAISIEELMAEMPLLSPNSGSRGGRRGLESAGTNGLMCGDTASAGEHGGRDQAPAAVTTAAAKQQAVVAASASKGACEADERLSTSSGGTSGDVRGGGRGARLLRGARVMIARKTRLLGGRRGGGGAAGAAGVGALCAPVSGNQREPNNSTAARGSNDHLQGFTGKTPRSQQLVRARIEPKTFFANERTFLQWLNISVLVAMTGLGLLTGSSVMDASTGSCWDSALCRASRVSGAAIAPTSVVMMGYALYIYKKRAAQILAREAVRYDDRYGPAALTVLLLVVVTLAIVLSASSLGGWGTPGGGGAGGGDHAVTGHGSAGGGLGAPKSLAG</sequence>
<organism evidence="9 10">
    <name type="scientific">Monoraphidium neglectum</name>
    <dbReference type="NCBI Taxonomy" id="145388"/>
    <lineage>
        <taxon>Eukaryota</taxon>
        <taxon>Viridiplantae</taxon>
        <taxon>Chlorophyta</taxon>
        <taxon>core chlorophytes</taxon>
        <taxon>Chlorophyceae</taxon>
        <taxon>CS clade</taxon>
        <taxon>Sphaeropleales</taxon>
        <taxon>Selenastraceae</taxon>
        <taxon>Monoraphidium</taxon>
    </lineage>
</organism>
<proteinExistence type="predicted"/>
<protein>
    <submittedName>
        <fullName evidence="9">Vacuolar transporter chaperone 2</fullName>
    </submittedName>
</protein>
<feature type="region of interest" description="Disordered" evidence="5">
    <location>
        <begin position="221"/>
        <end position="263"/>
    </location>
</feature>
<evidence type="ECO:0000313" key="9">
    <source>
        <dbReference type="EMBL" id="KIZ01027.1"/>
    </source>
</evidence>
<keyword evidence="2 6" id="KW-0812">Transmembrane</keyword>
<evidence type="ECO:0000256" key="6">
    <source>
        <dbReference type="SAM" id="Phobius"/>
    </source>
</evidence>
<dbReference type="Proteomes" id="UP000054498">
    <property type="component" value="Unassembled WGS sequence"/>
</dbReference>
<feature type="transmembrane region" description="Helical" evidence="6">
    <location>
        <begin position="1072"/>
        <end position="1092"/>
    </location>
</feature>
<dbReference type="OrthoDB" id="551197at2759"/>
<feature type="region of interest" description="Disordered" evidence="5">
    <location>
        <begin position="913"/>
        <end position="939"/>
    </location>
</feature>
<dbReference type="EMBL" id="KK101399">
    <property type="protein sequence ID" value="KIZ01027.1"/>
    <property type="molecule type" value="Genomic_DNA"/>
</dbReference>
<evidence type="ECO:0000256" key="1">
    <source>
        <dbReference type="ARBA" id="ARBA00004127"/>
    </source>
</evidence>
<dbReference type="RefSeq" id="XP_013900046.1">
    <property type="nucleotide sequence ID" value="XM_014044592.1"/>
</dbReference>
<keyword evidence="4 6" id="KW-0472">Membrane</keyword>
<accession>A0A0D2MKA1</accession>
<evidence type="ECO:0000256" key="3">
    <source>
        <dbReference type="ARBA" id="ARBA00022989"/>
    </source>
</evidence>
<gene>
    <name evidence="9" type="ORF">MNEG_6935</name>
</gene>
<evidence type="ECO:0000259" key="7">
    <source>
        <dbReference type="Pfam" id="PF02656"/>
    </source>
</evidence>
<feature type="compositionally biased region" description="Low complexity" evidence="5">
    <location>
        <begin position="235"/>
        <end position="254"/>
    </location>
</feature>
<dbReference type="STRING" id="145388.A0A0D2MKA1"/>
<dbReference type="PANTHER" id="PTHR46140:SF1">
    <property type="entry name" value="VACUOLAR TRANSPORTER CHAPERONE COMPLEX SUBUNIT 4-RELATED"/>
    <property type="match status" value="1"/>
</dbReference>
<dbReference type="GeneID" id="25739811"/>
<dbReference type="InterPro" id="IPR003807">
    <property type="entry name" value="DUF202"/>
</dbReference>
<reference evidence="9 10" key="1">
    <citation type="journal article" date="2013" name="BMC Genomics">
        <title>Reconstruction of the lipid metabolism for the microalga Monoraphidium neglectum from its genome sequence reveals characteristics suitable for biofuel production.</title>
        <authorList>
            <person name="Bogen C."/>
            <person name="Al-Dilaimi A."/>
            <person name="Albersmeier A."/>
            <person name="Wichmann J."/>
            <person name="Grundmann M."/>
            <person name="Rupp O."/>
            <person name="Lauersen K.J."/>
            <person name="Blifernez-Klassen O."/>
            <person name="Kalinowski J."/>
            <person name="Goesmann A."/>
            <person name="Mussgnug J.H."/>
            <person name="Kruse O."/>
        </authorList>
    </citation>
    <scope>NUCLEOTIDE SEQUENCE [LARGE SCALE GENOMIC DNA]</scope>
    <source>
        <strain evidence="9 10">SAG 48.87</strain>
    </source>
</reference>